<protein>
    <submittedName>
        <fullName evidence="3">Kinase</fullName>
    </submittedName>
</protein>
<organism evidence="3">
    <name type="scientific">Streptomyces sp. R21</name>
    <dbReference type="NCBI Taxonomy" id="3238627"/>
    <lineage>
        <taxon>Bacteria</taxon>
        <taxon>Bacillati</taxon>
        <taxon>Actinomycetota</taxon>
        <taxon>Actinomycetes</taxon>
        <taxon>Kitasatosporales</taxon>
        <taxon>Streptomycetaceae</taxon>
        <taxon>Streptomyces</taxon>
    </lineage>
</organism>
<evidence type="ECO:0000259" key="2">
    <source>
        <dbReference type="Pfam" id="PF00288"/>
    </source>
</evidence>
<dbReference type="InterPro" id="IPR006204">
    <property type="entry name" value="GHMP_kinase_N_dom"/>
</dbReference>
<evidence type="ECO:0000313" key="3">
    <source>
        <dbReference type="EMBL" id="XDQ26976.1"/>
    </source>
</evidence>
<accession>A0AB39PAX7</accession>
<dbReference type="PIRSF" id="PIRSF033887">
    <property type="entry name" value="PduX"/>
    <property type="match status" value="1"/>
</dbReference>
<sequence length="305" mass="32812">MVDHSDWRVGAASAPVHHGEILQGAFTTPAGLTRGLVTLPCTLHTTRATFTPTPDGEVTVSPSWKGKARRAAELAVRAVTKPGAKPAGGHLELSGDVPLCRGFGSSTSDVLSAIWAVKDAFADPLPPQEVARLAVHAETASDSLMFEESTVLFAQREGTVIEDFGYRMPPLRVLGFGSRPANEGRGVDTLAFTPARYDQADAAHFARLRDMLREAIQMKDVALLSSVATASTEINQRHLPVPDLDRIRDIERASGALGVQVAHSGDIAGLLFDRDDPDVEGRTAQARDLLHRIGIHEQWIYTTGD</sequence>
<reference evidence="3" key="1">
    <citation type="submission" date="2024-07" db="EMBL/GenBank/DDBJ databases">
        <authorList>
            <person name="Yu S.T."/>
        </authorList>
    </citation>
    <scope>NUCLEOTIDE SEQUENCE</scope>
    <source>
        <strain evidence="3">R21</strain>
    </source>
</reference>
<dbReference type="AlphaFoldDB" id="A0AB39PAX7"/>
<keyword evidence="1 3" id="KW-0418">Kinase</keyword>
<gene>
    <name evidence="3" type="ORF">AB5J56_20685</name>
</gene>
<feature type="domain" description="GHMP kinase N-terminal" evidence="2">
    <location>
        <begin position="76"/>
        <end position="139"/>
    </location>
</feature>
<dbReference type="InterPro" id="IPR012363">
    <property type="entry name" value="PduX"/>
</dbReference>
<dbReference type="InterPro" id="IPR014721">
    <property type="entry name" value="Ribsml_uS5_D2-typ_fold_subgr"/>
</dbReference>
<dbReference type="EMBL" id="CP163435">
    <property type="protein sequence ID" value="XDQ26976.1"/>
    <property type="molecule type" value="Genomic_DNA"/>
</dbReference>
<dbReference type="RefSeq" id="WP_369234220.1">
    <property type="nucleotide sequence ID" value="NZ_CP163435.1"/>
</dbReference>
<keyword evidence="1 3" id="KW-0808">Transferase</keyword>
<dbReference type="GO" id="GO:0016301">
    <property type="term" value="F:kinase activity"/>
    <property type="evidence" value="ECO:0007669"/>
    <property type="project" value="UniProtKB-KW"/>
</dbReference>
<name>A0AB39PAX7_9ACTN</name>
<dbReference type="GO" id="GO:0005524">
    <property type="term" value="F:ATP binding"/>
    <property type="evidence" value="ECO:0007669"/>
    <property type="project" value="InterPro"/>
</dbReference>
<dbReference type="Pfam" id="PF00288">
    <property type="entry name" value="GHMP_kinases_N"/>
    <property type="match status" value="1"/>
</dbReference>
<dbReference type="Gene3D" id="3.30.230.10">
    <property type="match status" value="1"/>
</dbReference>
<dbReference type="InterPro" id="IPR020568">
    <property type="entry name" value="Ribosomal_Su5_D2-typ_SF"/>
</dbReference>
<proteinExistence type="predicted"/>
<dbReference type="SUPFAM" id="SSF54211">
    <property type="entry name" value="Ribosomal protein S5 domain 2-like"/>
    <property type="match status" value="1"/>
</dbReference>
<evidence type="ECO:0000256" key="1">
    <source>
        <dbReference type="ARBA" id="ARBA00022777"/>
    </source>
</evidence>